<proteinExistence type="predicted"/>
<evidence type="ECO:0000313" key="1">
    <source>
        <dbReference type="EMBL" id="MFC3907489.1"/>
    </source>
</evidence>
<organism evidence="1 2">
    <name type="scientific">Legionella dresdenensis</name>
    <dbReference type="NCBI Taxonomy" id="450200"/>
    <lineage>
        <taxon>Bacteria</taxon>
        <taxon>Pseudomonadati</taxon>
        <taxon>Pseudomonadota</taxon>
        <taxon>Gammaproteobacteria</taxon>
        <taxon>Legionellales</taxon>
        <taxon>Legionellaceae</taxon>
        <taxon>Legionella</taxon>
    </lineage>
</organism>
<evidence type="ECO:0008006" key="3">
    <source>
        <dbReference type="Google" id="ProtNLM"/>
    </source>
</evidence>
<protein>
    <recommendedName>
        <fullName evidence="3">Lipoprotein</fullName>
    </recommendedName>
</protein>
<dbReference type="EMBL" id="JBHSAB010000001">
    <property type="protein sequence ID" value="MFC3907489.1"/>
    <property type="molecule type" value="Genomic_DNA"/>
</dbReference>
<keyword evidence="2" id="KW-1185">Reference proteome</keyword>
<dbReference type="RefSeq" id="WP_382339896.1">
    <property type="nucleotide sequence ID" value="NZ_JBHSAB010000001.1"/>
</dbReference>
<comment type="caution">
    <text evidence="1">The sequence shown here is derived from an EMBL/GenBank/DDBJ whole genome shotgun (WGS) entry which is preliminary data.</text>
</comment>
<gene>
    <name evidence="1" type="ORF">ACFORL_00160</name>
</gene>
<dbReference type="Proteomes" id="UP001595758">
    <property type="component" value="Unassembled WGS sequence"/>
</dbReference>
<dbReference type="PROSITE" id="PS51257">
    <property type="entry name" value="PROKAR_LIPOPROTEIN"/>
    <property type="match status" value="1"/>
</dbReference>
<evidence type="ECO:0000313" key="2">
    <source>
        <dbReference type="Proteomes" id="UP001595758"/>
    </source>
</evidence>
<sequence length="77" mass="8452">MTKMMRLILILAPISGLTGCIIEPADSFDTLGSTSSALSANVNKVPSQLNNSTTFVKHRLPQRIHNRRHHSLHSSSD</sequence>
<reference evidence="2" key="1">
    <citation type="journal article" date="2019" name="Int. J. Syst. Evol. Microbiol.">
        <title>The Global Catalogue of Microorganisms (GCM) 10K type strain sequencing project: providing services to taxonomists for standard genome sequencing and annotation.</title>
        <authorList>
            <consortium name="The Broad Institute Genomics Platform"/>
            <consortium name="The Broad Institute Genome Sequencing Center for Infectious Disease"/>
            <person name="Wu L."/>
            <person name="Ma J."/>
        </authorList>
    </citation>
    <scope>NUCLEOTIDE SEQUENCE [LARGE SCALE GENOMIC DNA]</scope>
    <source>
        <strain evidence="2">CCUG 59858</strain>
    </source>
</reference>
<accession>A0ABV8CB11</accession>
<name>A0ABV8CB11_9GAMM</name>